<protein>
    <recommendedName>
        <fullName evidence="4">Homeobox domain-containing protein</fullName>
    </recommendedName>
</protein>
<name>A0A0D0D3D3_9AGAR</name>
<proteinExistence type="predicted"/>
<feature type="region of interest" description="Disordered" evidence="1">
    <location>
        <begin position="1"/>
        <end position="20"/>
    </location>
</feature>
<sequence>MEHVQDTSFAAPDTRPASKARLRRISREGLALLKDIWNQGVTNPTVEQKKLLLEQIQSLPGCEHYEKRNLDAFFASRRSKVSSTSKSCSESPRYSTIKTEQIESLRALFEGVKHNPSEDVITVWAELLGAAVPDIKAWVADEKESLGMSQELPPTPMSMTTSSRFPSPEQEHLVSTTLLLSPLTLPTVTPAADGPPSHPSAPLLNLPLQTVNEPAAMEISLPASTLPSNSGFHRDPISSPTAPHDTRDSAAVNPKPPEPQLSSFSWAPSLKHLLE</sequence>
<feature type="region of interest" description="Disordered" evidence="1">
    <location>
        <begin position="223"/>
        <end position="275"/>
    </location>
</feature>
<evidence type="ECO:0000313" key="2">
    <source>
        <dbReference type="EMBL" id="KIK63798.1"/>
    </source>
</evidence>
<dbReference type="AlphaFoldDB" id="A0A0D0D3D3"/>
<dbReference type="OrthoDB" id="2646043at2759"/>
<organism evidence="2 3">
    <name type="scientific">Collybiopsis luxurians FD-317 M1</name>
    <dbReference type="NCBI Taxonomy" id="944289"/>
    <lineage>
        <taxon>Eukaryota</taxon>
        <taxon>Fungi</taxon>
        <taxon>Dikarya</taxon>
        <taxon>Basidiomycota</taxon>
        <taxon>Agaricomycotina</taxon>
        <taxon>Agaricomycetes</taxon>
        <taxon>Agaricomycetidae</taxon>
        <taxon>Agaricales</taxon>
        <taxon>Marasmiineae</taxon>
        <taxon>Omphalotaceae</taxon>
        <taxon>Collybiopsis</taxon>
        <taxon>Collybiopsis luxurians</taxon>
    </lineage>
</organism>
<evidence type="ECO:0008006" key="4">
    <source>
        <dbReference type="Google" id="ProtNLM"/>
    </source>
</evidence>
<evidence type="ECO:0000313" key="3">
    <source>
        <dbReference type="Proteomes" id="UP000053593"/>
    </source>
</evidence>
<dbReference type="EMBL" id="KN834763">
    <property type="protein sequence ID" value="KIK63798.1"/>
    <property type="molecule type" value="Genomic_DNA"/>
</dbReference>
<accession>A0A0D0D3D3</accession>
<feature type="region of interest" description="Disordered" evidence="1">
    <location>
        <begin position="185"/>
        <end position="205"/>
    </location>
</feature>
<evidence type="ECO:0000256" key="1">
    <source>
        <dbReference type="SAM" id="MobiDB-lite"/>
    </source>
</evidence>
<gene>
    <name evidence="2" type="ORF">GYMLUDRAFT_95359</name>
</gene>
<reference evidence="2 3" key="1">
    <citation type="submission" date="2014-04" db="EMBL/GenBank/DDBJ databases">
        <title>Evolutionary Origins and Diversification of the Mycorrhizal Mutualists.</title>
        <authorList>
            <consortium name="DOE Joint Genome Institute"/>
            <consortium name="Mycorrhizal Genomics Consortium"/>
            <person name="Kohler A."/>
            <person name="Kuo A."/>
            <person name="Nagy L.G."/>
            <person name="Floudas D."/>
            <person name="Copeland A."/>
            <person name="Barry K.W."/>
            <person name="Cichocki N."/>
            <person name="Veneault-Fourrey C."/>
            <person name="LaButti K."/>
            <person name="Lindquist E.A."/>
            <person name="Lipzen A."/>
            <person name="Lundell T."/>
            <person name="Morin E."/>
            <person name="Murat C."/>
            <person name="Riley R."/>
            <person name="Ohm R."/>
            <person name="Sun H."/>
            <person name="Tunlid A."/>
            <person name="Henrissat B."/>
            <person name="Grigoriev I.V."/>
            <person name="Hibbett D.S."/>
            <person name="Martin F."/>
        </authorList>
    </citation>
    <scope>NUCLEOTIDE SEQUENCE [LARGE SCALE GENOMIC DNA]</scope>
    <source>
        <strain evidence="2 3">FD-317 M1</strain>
    </source>
</reference>
<keyword evidence="3" id="KW-1185">Reference proteome</keyword>
<dbReference type="Proteomes" id="UP000053593">
    <property type="component" value="Unassembled WGS sequence"/>
</dbReference>
<feature type="region of interest" description="Disordered" evidence="1">
    <location>
        <begin position="147"/>
        <end position="167"/>
    </location>
</feature>
<dbReference type="HOGENOM" id="CLU_1012124_0_0_1"/>